<dbReference type="EMBL" id="AP022575">
    <property type="protein sequence ID" value="BBX73549.1"/>
    <property type="molecule type" value="Genomic_DNA"/>
</dbReference>
<evidence type="ECO:0000313" key="5">
    <source>
        <dbReference type="Proteomes" id="UP000467236"/>
    </source>
</evidence>
<sequence>MTHALSTAQGVCGQPIARVDGPLKVTGKARYAADHKLPGMAYAALVCSTVACGGVDRVDSRVALRQRDVLAVLTDFAGVKLPFDTHQVSFFGQPVAVVIATTSEAAAHGASLVDVRYWRRPQLTRAYIRLCTRAVFADLPALQHDLPAAIGGMGWSLGAQSSDLCSPSPICVQRIALCRWTSTCRGS</sequence>
<dbReference type="PANTHER" id="PTHR11908">
    <property type="entry name" value="XANTHINE DEHYDROGENASE"/>
    <property type="match status" value="1"/>
</dbReference>
<proteinExistence type="predicted"/>
<organism evidence="4 5">
    <name type="scientific">Mycobacterium shinjukuense</name>
    <dbReference type="NCBI Taxonomy" id="398694"/>
    <lineage>
        <taxon>Bacteria</taxon>
        <taxon>Bacillati</taxon>
        <taxon>Actinomycetota</taxon>
        <taxon>Actinomycetes</taxon>
        <taxon>Mycobacteriales</taxon>
        <taxon>Mycobacteriaceae</taxon>
        <taxon>Mycobacterium</taxon>
    </lineage>
</organism>
<dbReference type="GO" id="GO:0005506">
    <property type="term" value="F:iron ion binding"/>
    <property type="evidence" value="ECO:0007669"/>
    <property type="project" value="InterPro"/>
</dbReference>
<dbReference type="InterPro" id="IPR000674">
    <property type="entry name" value="Ald_Oxase/Xan_DH_a/b"/>
</dbReference>
<dbReference type="RefSeq" id="WP_163662866.1">
    <property type="nucleotide sequence ID" value="NZ_AP022575.1"/>
</dbReference>
<dbReference type="PANTHER" id="PTHR11908:SF132">
    <property type="entry name" value="ALDEHYDE OXIDASE 1-RELATED"/>
    <property type="match status" value="1"/>
</dbReference>
<dbReference type="InterPro" id="IPR016208">
    <property type="entry name" value="Ald_Oxase/xanthine_DH-like"/>
</dbReference>
<evidence type="ECO:0000259" key="3">
    <source>
        <dbReference type="SMART" id="SM01008"/>
    </source>
</evidence>
<dbReference type="GO" id="GO:0016491">
    <property type="term" value="F:oxidoreductase activity"/>
    <property type="evidence" value="ECO:0007669"/>
    <property type="project" value="UniProtKB-KW"/>
</dbReference>
<keyword evidence="5" id="KW-1185">Reference proteome</keyword>
<evidence type="ECO:0000256" key="1">
    <source>
        <dbReference type="ARBA" id="ARBA00022505"/>
    </source>
</evidence>
<evidence type="ECO:0000256" key="2">
    <source>
        <dbReference type="ARBA" id="ARBA00023002"/>
    </source>
</evidence>
<keyword evidence="2" id="KW-0560">Oxidoreductase</keyword>
<dbReference type="Proteomes" id="UP000467236">
    <property type="component" value="Chromosome"/>
</dbReference>
<keyword evidence="1" id="KW-0500">Molybdenum</keyword>
<protein>
    <recommendedName>
        <fullName evidence="3">Aldehyde oxidase/xanthine dehydrogenase a/b hammerhead domain-containing protein</fullName>
    </recommendedName>
</protein>
<dbReference type="Pfam" id="PF01315">
    <property type="entry name" value="Ald_Xan_dh_C"/>
    <property type="match status" value="1"/>
</dbReference>
<dbReference type="AlphaFoldDB" id="A0A7I7MQG2"/>
<reference evidence="4 5" key="1">
    <citation type="journal article" date="2019" name="Emerg. Microbes Infect.">
        <title>Comprehensive subspecies identification of 175 nontuberculous mycobacteria species based on 7547 genomic profiles.</title>
        <authorList>
            <person name="Matsumoto Y."/>
            <person name="Kinjo T."/>
            <person name="Motooka D."/>
            <person name="Nabeya D."/>
            <person name="Jung N."/>
            <person name="Uechi K."/>
            <person name="Horii T."/>
            <person name="Iida T."/>
            <person name="Fujita J."/>
            <person name="Nakamura S."/>
        </authorList>
    </citation>
    <scope>NUCLEOTIDE SEQUENCE [LARGE SCALE GENOMIC DNA]</scope>
    <source>
        <strain evidence="4 5">JCM 14233</strain>
    </source>
</reference>
<dbReference type="Gene3D" id="3.90.1170.50">
    <property type="entry name" value="Aldehyde oxidase/xanthine dehydrogenase, a/b hammerhead"/>
    <property type="match status" value="1"/>
</dbReference>
<gene>
    <name evidence="4" type="ORF">MSHI_14550</name>
</gene>
<dbReference type="InterPro" id="IPR036856">
    <property type="entry name" value="Ald_Oxase/Xan_DH_a/b_sf"/>
</dbReference>
<dbReference type="SMART" id="SM01008">
    <property type="entry name" value="Ald_Xan_dh_C"/>
    <property type="match status" value="1"/>
</dbReference>
<accession>A0A7I7MQG2</accession>
<dbReference type="KEGG" id="mshj:MSHI_14550"/>
<name>A0A7I7MQG2_9MYCO</name>
<feature type="domain" description="Aldehyde oxidase/xanthine dehydrogenase a/b hammerhead" evidence="3">
    <location>
        <begin position="26"/>
        <end position="121"/>
    </location>
</feature>
<dbReference type="SUPFAM" id="SSF54665">
    <property type="entry name" value="CO dehydrogenase molybdoprotein N-domain-like"/>
    <property type="match status" value="1"/>
</dbReference>
<evidence type="ECO:0000313" key="4">
    <source>
        <dbReference type="EMBL" id="BBX73549.1"/>
    </source>
</evidence>